<dbReference type="InterPro" id="IPR056299">
    <property type="entry name" value="CFAP61_dimer"/>
</dbReference>
<dbReference type="InterPro" id="IPR036188">
    <property type="entry name" value="FAD/NAD-bd_sf"/>
</dbReference>
<evidence type="ECO:0000259" key="3">
    <source>
        <dbReference type="Pfam" id="PF23150"/>
    </source>
</evidence>
<organism evidence="4">
    <name type="scientific">Neobodo designis</name>
    <name type="common">Flagellated protozoan</name>
    <name type="synonym">Bodo designis</name>
    <dbReference type="NCBI Taxonomy" id="312471"/>
    <lineage>
        <taxon>Eukaryota</taxon>
        <taxon>Discoba</taxon>
        <taxon>Euglenozoa</taxon>
        <taxon>Kinetoplastea</taxon>
        <taxon>Metakinetoplastina</taxon>
        <taxon>Neobodonida</taxon>
        <taxon>Neobodo</taxon>
    </lineage>
</organism>
<feature type="domain" description="FAD/NAD(P)-binding" evidence="1">
    <location>
        <begin position="603"/>
        <end position="900"/>
    </location>
</feature>
<evidence type="ECO:0000259" key="2">
    <source>
        <dbReference type="Pfam" id="PF16092"/>
    </source>
</evidence>
<sequence length="1219" mass="136196">MYAVRRSQPEDVPELLKLAADDAFILKKRFGDPLNFRRLIETSFLCVTVTADDDRVVGFAALGDTPAAHTGIPADGWEAFLKCGWLSDKRLDAVHPCNAIWLNCLIVSATDEHTIAEEIYTTGFATLANIDWLLMPLSDEAPAFSPACDLMTPLTESGPVVDASNTTYHAAGFRGRVYCVSRGEVIPELLLRVGKVEDYDDLMPMLNGGEGIVTPLPDDLYLEELLQEQDDRRAVIVAEDRTTHRVVGLMCLRATYDEQQHVVKQYATDHFGKLKPMIPQTTHKGQQTGHNVVHISFFFLNPAYDNCSRQFVPRAFEAFPFAEYAIMFLPHAAPVHPVLHDFLYVPIKKLQPSNVQGERLPLPEGLYLVCRYALEPVAAARVDPSHEASVAKMMTAQSELSQDQAEATSMAFTQTVPVGPVDPAAMDPHAMQSLVLTWRDAVIGVAVVKRCTVEEMYALRANFDLAQFVHFDPDGDTNFNASDIAADPLDAPLTYHRDTVPGLVVKHLYVKPAFRCRLRFFLREVLRFCRGSMLLYPANADSEVYQPLVSELILAPPRRVPEFPLTGHEDGADDSGPDPGALMVLHFITGKLLSDEKTQINARIVVVGSGTTGLACIYSLLQIPYLHFSNIALISQDGMPEHPQQRQLLWTADSMEWSEREYLALRVGRKVRIIDGTMIDFDRADRYIYTDNATCEPYDHLILTVGRQYAMPKELIKQGAKSGVFPLANAAATARIRQHIHESEIYEDDRSRAVIYGSNLDVYAIAACVTQLDLGPQRIVLVSPEDASFNAFGDETIARKVDEMLDAIGVQRYTAHALERLELDEDKNLQSVAVAPTDRREGGKIVELEATMLIYADKKDIDTQVLSALNKRSIVFDGRVIVENCYRTTDRNIYAAGPVAMFSRRFGPCDDFDIFNTLEVGRHLCHTVLGFLGIDEFATADMAAEEAKDYVPKDDPLAAQLGTFKEAPPEDLARRRPKPLPQYTENVCRRVTLPTGLVFFTCYTVKYQKAENPDEYRHLTSWSPETNPIADGENQNDSVAAGVMRVDGEERCYVRVTVGKDGRIEAVAFLGRDPRSIENLRSLVGTAESTLNLVYNFDEAAASGKPLDILAYLESPWARAVFHDQFPRLAERIRERLRGHADVVKVREEMLRRIKASGERVLAAADRQEALGELAAEHCDVRHVVEEEVLRFLHEHKAFMPQRYFLPDANATLLSPATL</sequence>
<dbReference type="AlphaFoldDB" id="A0A7S1PMP7"/>
<dbReference type="SUPFAM" id="SSF51905">
    <property type="entry name" value="FAD/NAD(P)-binding domain"/>
    <property type="match status" value="1"/>
</dbReference>
<name>A0A7S1PMP7_NEODS</name>
<gene>
    <name evidence="4" type="ORF">NDES1114_LOCUS1902</name>
</gene>
<dbReference type="Pfam" id="PF23150">
    <property type="entry name" value="CFAP61_dimer"/>
    <property type="match status" value="1"/>
</dbReference>
<accession>A0A7S1PMP7</accession>
<dbReference type="PANTHER" id="PTHR21178:SF8">
    <property type="entry name" value="CILIA- AND FLAGELLA-ASSOCIATED PROTEIN 61"/>
    <property type="match status" value="1"/>
</dbReference>
<dbReference type="InterPro" id="IPR038884">
    <property type="entry name" value="CFAP61"/>
</dbReference>
<dbReference type="Pfam" id="PF07992">
    <property type="entry name" value="Pyr_redox_2"/>
    <property type="match status" value="1"/>
</dbReference>
<dbReference type="InterPro" id="IPR023753">
    <property type="entry name" value="FAD/NAD-binding_dom"/>
</dbReference>
<evidence type="ECO:0000259" key="1">
    <source>
        <dbReference type="Pfam" id="PF07992"/>
    </source>
</evidence>
<reference evidence="4" key="1">
    <citation type="submission" date="2021-01" db="EMBL/GenBank/DDBJ databases">
        <authorList>
            <person name="Corre E."/>
            <person name="Pelletier E."/>
            <person name="Niang G."/>
            <person name="Scheremetjew M."/>
            <person name="Finn R."/>
            <person name="Kale V."/>
            <person name="Holt S."/>
            <person name="Cochrane G."/>
            <person name="Meng A."/>
            <person name="Brown T."/>
            <person name="Cohen L."/>
        </authorList>
    </citation>
    <scope>NUCLEOTIDE SEQUENCE</scope>
    <source>
        <strain evidence="4">CCAP 1951/1</strain>
    </source>
</reference>
<proteinExistence type="predicted"/>
<evidence type="ECO:0008006" key="5">
    <source>
        <dbReference type="Google" id="ProtNLM"/>
    </source>
</evidence>
<dbReference type="InterPro" id="IPR032151">
    <property type="entry name" value="CFAP61_N"/>
</dbReference>
<protein>
    <recommendedName>
        <fullName evidence="5">Cilia- and flagella-associated protein 61 N-terminal domain-containing protein</fullName>
    </recommendedName>
</protein>
<feature type="non-terminal residue" evidence="4">
    <location>
        <position position="1219"/>
    </location>
</feature>
<evidence type="ECO:0000313" key="4">
    <source>
        <dbReference type="EMBL" id="CAD9091208.1"/>
    </source>
</evidence>
<dbReference type="PANTHER" id="PTHR21178">
    <property type="entry name" value="CILIA- AND FLAGELLA-ASSOCIATED PROTEIN 61"/>
    <property type="match status" value="1"/>
</dbReference>
<feature type="domain" description="CFAP61 dimerisation" evidence="3">
    <location>
        <begin position="1005"/>
        <end position="1120"/>
    </location>
</feature>
<dbReference type="Pfam" id="PF16092">
    <property type="entry name" value="CFAP61_N"/>
    <property type="match status" value="1"/>
</dbReference>
<feature type="domain" description="Cilia- and flagella-associated protein 61 N-terminal" evidence="2">
    <location>
        <begin position="4"/>
        <end position="272"/>
    </location>
</feature>
<dbReference type="Gene3D" id="3.50.50.60">
    <property type="entry name" value="FAD/NAD(P)-binding domain"/>
    <property type="match status" value="2"/>
</dbReference>
<dbReference type="EMBL" id="HBGF01002754">
    <property type="protein sequence ID" value="CAD9091208.1"/>
    <property type="molecule type" value="Transcribed_RNA"/>
</dbReference>
<dbReference type="GO" id="GO:0016491">
    <property type="term" value="F:oxidoreductase activity"/>
    <property type="evidence" value="ECO:0007669"/>
    <property type="project" value="InterPro"/>
</dbReference>